<sequence length="307" mass="31198">MTLPDLAALVAASLSILAATTTAINTPIPTPTSTPTSSPSAYTTSTILSIHFPYGRYSSSQDLHASIITVLAASDFTNTWTNTIYTYHNSYNKSAAPATSYWLTCHPSVPATDCEFAYGVRVLDGPKTLDFHNLDTGVDMTCNVGYDGGRPEYVHTEMASCRSISSGNPSKTKDIGPVADIRQWLERVTVTGGLEMLGAGAGGGGSGVVPTTSVWGGSSETTTTTTTSAGDGLVGTTTGIVSESTSGSAVSTGTGKVESSTTAPAFPGTTAPTVSSSRTSTDGMAVVAGNLRVVAAVAAVFGGILVV</sequence>
<dbReference type="AlphaFoldDB" id="A0AA38VT47"/>
<evidence type="ECO:0000313" key="4">
    <source>
        <dbReference type="Proteomes" id="UP001174691"/>
    </source>
</evidence>
<dbReference type="EMBL" id="JANBVN010000100">
    <property type="protein sequence ID" value="KAJ9144389.1"/>
    <property type="molecule type" value="Genomic_DNA"/>
</dbReference>
<keyword evidence="2" id="KW-0732">Signal</keyword>
<gene>
    <name evidence="3" type="ORF">NKR19_g6497</name>
</gene>
<proteinExistence type="predicted"/>
<keyword evidence="4" id="KW-1185">Reference proteome</keyword>
<feature type="chain" id="PRO_5041436214" evidence="2">
    <location>
        <begin position="24"/>
        <end position="307"/>
    </location>
</feature>
<feature type="region of interest" description="Disordered" evidence="1">
    <location>
        <begin position="241"/>
        <end position="280"/>
    </location>
</feature>
<feature type="signal peptide" evidence="2">
    <location>
        <begin position="1"/>
        <end position="23"/>
    </location>
</feature>
<comment type="caution">
    <text evidence="3">The sequence shown here is derived from an EMBL/GenBank/DDBJ whole genome shotgun (WGS) entry which is preliminary data.</text>
</comment>
<feature type="compositionally biased region" description="Low complexity" evidence="1">
    <location>
        <begin position="241"/>
        <end position="273"/>
    </location>
</feature>
<evidence type="ECO:0000256" key="1">
    <source>
        <dbReference type="SAM" id="MobiDB-lite"/>
    </source>
</evidence>
<evidence type="ECO:0000256" key="2">
    <source>
        <dbReference type="SAM" id="SignalP"/>
    </source>
</evidence>
<dbReference type="Proteomes" id="UP001174691">
    <property type="component" value="Unassembled WGS sequence"/>
</dbReference>
<name>A0AA38VT47_9PEZI</name>
<organism evidence="3 4">
    <name type="scientific">Coniochaeta hoffmannii</name>
    <dbReference type="NCBI Taxonomy" id="91930"/>
    <lineage>
        <taxon>Eukaryota</taxon>
        <taxon>Fungi</taxon>
        <taxon>Dikarya</taxon>
        <taxon>Ascomycota</taxon>
        <taxon>Pezizomycotina</taxon>
        <taxon>Sordariomycetes</taxon>
        <taxon>Sordariomycetidae</taxon>
        <taxon>Coniochaetales</taxon>
        <taxon>Coniochaetaceae</taxon>
        <taxon>Coniochaeta</taxon>
    </lineage>
</organism>
<evidence type="ECO:0000313" key="3">
    <source>
        <dbReference type="EMBL" id="KAJ9144389.1"/>
    </source>
</evidence>
<accession>A0AA38VT47</accession>
<reference evidence="3" key="1">
    <citation type="submission" date="2022-07" db="EMBL/GenBank/DDBJ databases">
        <title>Fungi with potential for degradation of polypropylene.</title>
        <authorList>
            <person name="Gostincar C."/>
        </authorList>
    </citation>
    <scope>NUCLEOTIDE SEQUENCE</scope>
    <source>
        <strain evidence="3">EXF-13287</strain>
    </source>
</reference>
<protein>
    <submittedName>
        <fullName evidence="3">Uncharacterized protein</fullName>
    </submittedName>
</protein>